<keyword evidence="5 7" id="KW-1133">Transmembrane helix</keyword>
<keyword evidence="11" id="KW-1185">Reference proteome</keyword>
<dbReference type="InterPro" id="IPR027417">
    <property type="entry name" value="P-loop_NTPase"/>
</dbReference>
<evidence type="ECO:0000256" key="6">
    <source>
        <dbReference type="ARBA" id="ARBA00023136"/>
    </source>
</evidence>
<dbReference type="Gene3D" id="3.40.50.300">
    <property type="entry name" value="P-loop containing nucleotide triphosphate hydrolases"/>
    <property type="match status" value="1"/>
</dbReference>
<evidence type="ECO:0000256" key="4">
    <source>
        <dbReference type="ARBA" id="ARBA00022840"/>
    </source>
</evidence>
<keyword evidence="6 7" id="KW-0472">Membrane</keyword>
<evidence type="ECO:0000313" key="10">
    <source>
        <dbReference type="EMBL" id="MCB2408504.1"/>
    </source>
</evidence>
<feature type="transmembrane region" description="Helical" evidence="7">
    <location>
        <begin position="249"/>
        <end position="277"/>
    </location>
</feature>
<dbReference type="PROSITE" id="PS50929">
    <property type="entry name" value="ABC_TM1F"/>
    <property type="match status" value="1"/>
</dbReference>
<feature type="transmembrane region" description="Helical" evidence="7">
    <location>
        <begin position="147"/>
        <end position="165"/>
    </location>
</feature>
<evidence type="ECO:0000256" key="7">
    <source>
        <dbReference type="SAM" id="Phobius"/>
    </source>
</evidence>
<evidence type="ECO:0000313" key="11">
    <source>
        <dbReference type="Proteomes" id="UP001165296"/>
    </source>
</evidence>
<evidence type="ECO:0000256" key="2">
    <source>
        <dbReference type="ARBA" id="ARBA00022692"/>
    </source>
</evidence>
<dbReference type="SUPFAM" id="SSF90123">
    <property type="entry name" value="ABC transporter transmembrane region"/>
    <property type="match status" value="1"/>
</dbReference>
<dbReference type="SUPFAM" id="SSF52540">
    <property type="entry name" value="P-loop containing nucleoside triphosphate hydrolases"/>
    <property type="match status" value="1"/>
</dbReference>
<feature type="transmembrane region" description="Helical" evidence="7">
    <location>
        <begin position="283"/>
        <end position="300"/>
    </location>
</feature>
<dbReference type="Pfam" id="PF00005">
    <property type="entry name" value="ABC_tran"/>
    <property type="match status" value="1"/>
</dbReference>
<dbReference type="PANTHER" id="PTHR24221">
    <property type="entry name" value="ATP-BINDING CASSETTE SUB-FAMILY B"/>
    <property type="match status" value="1"/>
</dbReference>
<comment type="caution">
    <text evidence="10">The sequence shown here is derived from an EMBL/GenBank/DDBJ whole genome shotgun (WGS) entry which is preliminary data.</text>
</comment>
<reference evidence="10" key="1">
    <citation type="submission" date="2021-10" db="EMBL/GenBank/DDBJ databases">
        <authorList>
            <person name="Dean J.D."/>
            <person name="Kim M.K."/>
            <person name="Newey C.N."/>
            <person name="Stoker T.S."/>
            <person name="Thompson D.W."/>
            <person name="Grose J.H."/>
        </authorList>
    </citation>
    <scope>NUCLEOTIDE SEQUENCE</scope>
    <source>
        <strain evidence="10">BT178</strain>
    </source>
</reference>
<dbReference type="PROSITE" id="PS50893">
    <property type="entry name" value="ABC_TRANSPORTER_2"/>
    <property type="match status" value="1"/>
</dbReference>
<feature type="transmembrane region" description="Helical" evidence="7">
    <location>
        <begin position="12"/>
        <end position="37"/>
    </location>
</feature>
<dbReference type="PROSITE" id="PS00211">
    <property type="entry name" value="ABC_TRANSPORTER_1"/>
    <property type="match status" value="1"/>
</dbReference>
<dbReference type="InterPro" id="IPR003593">
    <property type="entry name" value="AAA+_ATPase"/>
</dbReference>
<evidence type="ECO:0000256" key="1">
    <source>
        <dbReference type="ARBA" id="ARBA00004651"/>
    </source>
</evidence>
<dbReference type="InterPro" id="IPR036640">
    <property type="entry name" value="ABC1_TM_sf"/>
</dbReference>
<keyword evidence="2 7" id="KW-0812">Transmembrane</keyword>
<dbReference type="GO" id="GO:0005524">
    <property type="term" value="F:ATP binding"/>
    <property type="evidence" value="ECO:0007669"/>
    <property type="project" value="UniProtKB-KW"/>
</dbReference>
<evidence type="ECO:0000256" key="3">
    <source>
        <dbReference type="ARBA" id="ARBA00022741"/>
    </source>
</evidence>
<evidence type="ECO:0000259" key="9">
    <source>
        <dbReference type="PROSITE" id="PS50929"/>
    </source>
</evidence>
<keyword evidence="3" id="KW-0547">Nucleotide-binding</keyword>
<dbReference type="EMBL" id="JAJADR010000002">
    <property type="protein sequence ID" value="MCB2408504.1"/>
    <property type="molecule type" value="Genomic_DNA"/>
</dbReference>
<feature type="transmembrane region" description="Helical" evidence="7">
    <location>
        <begin position="65"/>
        <end position="85"/>
    </location>
</feature>
<comment type="subcellular location">
    <subcellularLocation>
        <location evidence="1">Cell membrane</location>
        <topology evidence="1">Multi-pass membrane protein</topology>
    </subcellularLocation>
</comment>
<name>A0ABS8ASW5_9BACT</name>
<protein>
    <submittedName>
        <fullName evidence="10">ABC transporter ATP-binding protein/permease</fullName>
    </submittedName>
</protein>
<evidence type="ECO:0000259" key="8">
    <source>
        <dbReference type="PROSITE" id="PS50893"/>
    </source>
</evidence>
<dbReference type="InterPro" id="IPR017871">
    <property type="entry name" value="ABC_transporter-like_CS"/>
</dbReference>
<organism evidence="10 11">
    <name type="scientific">Hymenobacter lucidus</name>
    <dbReference type="NCBI Taxonomy" id="2880930"/>
    <lineage>
        <taxon>Bacteria</taxon>
        <taxon>Pseudomonadati</taxon>
        <taxon>Bacteroidota</taxon>
        <taxon>Cytophagia</taxon>
        <taxon>Cytophagales</taxon>
        <taxon>Hymenobacteraceae</taxon>
        <taxon>Hymenobacter</taxon>
    </lineage>
</organism>
<dbReference type="Proteomes" id="UP001165296">
    <property type="component" value="Unassembled WGS sequence"/>
</dbReference>
<feature type="domain" description="ABC transporter" evidence="8">
    <location>
        <begin position="348"/>
        <end position="576"/>
    </location>
</feature>
<proteinExistence type="predicted"/>
<sequence length="576" mass="64968">MRYLSPAEKKRAIMMFLLQLFTSFLDVFGLASLIPVVTLASHPGSVMDQKWSAYLYKSTGFQTEAGFFIFVVVVIFIFFLIKNIFISWINYKQVKFTAEIALKIIDSQYIKYIGLPFWKFQEIGTFEVVNEVLTVPNSYLNGIVRQVFVLLSEIVIVLIVVLGILVYQPTLFVILAFTLVPATVITYKLLRNRSQELGNQRDLQAPKAYGIVSDTFAGYVELKLANKLQLFRQRINENQALMQGLDAKAYVYGLLPVRIIEMVSILAVSTIIIYSLLFSGDSTNLITIVGLFAAAAYKLMPSVNRILASMVMMKQHFYTLEALDAYEEPQWQEHLVEQQSAVKFQDKVEFDNISFAFPGSETPVLRGVSFSVKKGEKIGFIGSSGSGKTTLMNLLLRFYTQQNGEIRVDGVPLRLDNTEAWHRLVGYVKQDTFLMQASLRDNITLGETNPDPQRLQYALEQASLAEFVASLPQGLDTVSGERGARLSGGQRQRIGIARAMYKQTQILVMDEATSALDTQTEKEVSEAINKLSATDITILIIAHRITTLRQCDRIYELKDGKIIAVHTYDELIERHV</sequence>
<accession>A0ABS8ASW5</accession>
<dbReference type="InterPro" id="IPR039421">
    <property type="entry name" value="Type_1_exporter"/>
</dbReference>
<evidence type="ECO:0000256" key="5">
    <source>
        <dbReference type="ARBA" id="ARBA00022989"/>
    </source>
</evidence>
<gene>
    <name evidence="10" type="ORF">LGH74_10995</name>
</gene>
<keyword evidence="4 10" id="KW-0067">ATP-binding</keyword>
<dbReference type="PANTHER" id="PTHR24221:SF632">
    <property type="entry name" value="ATP-DEPENDENT LIPID A-CORE FLIPPASE"/>
    <property type="match status" value="1"/>
</dbReference>
<feature type="domain" description="ABC transmembrane type-1" evidence="9">
    <location>
        <begin position="13"/>
        <end position="315"/>
    </location>
</feature>
<dbReference type="InterPro" id="IPR003439">
    <property type="entry name" value="ABC_transporter-like_ATP-bd"/>
</dbReference>
<feature type="transmembrane region" description="Helical" evidence="7">
    <location>
        <begin position="171"/>
        <end position="190"/>
    </location>
</feature>
<dbReference type="Gene3D" id="1.20.1560.10">
    <property type="entry name" value="ABC transporter type 1, transmembrane domain"/>
    <property type="match status" value="1"/>
</dbReference>
<dbReference type="InterPro" id="IPR011527">
    <property type="entry name" value="ABC1_TM_dom"/>
</dbReference>
<dbReference type="SMART" id="SM00382">
    <property type="entry name" value="AAA"/>
    <property type="match status" value="1"/>
</dbReference>